<feature type="binding site" evidence="6">
    <location>
        <position position="72"/>
    </location>
    <ligand>
        <name>5-phospho-alpha-D-ribose 1-diphosphate</name>
        <dbReference type="ChEBI" id="CHEBI:58017"/>
    </ligand>
</feature>
<feature type="binding site" evidence="6">
    <location>
        <position position="72"/>
    </location>
    <ligand>
        <name>anthranilate</name>
        <dbReference type="ChEBI" id="CHEBI:16567"/>
        <label>1</label>
    </ligand>
</feature>
<comment type="similarity">
    <text evidence="6">Belongs to the anthranilate phosphoribosyltransferase family.</text>
</comment>
<comment type="caution">
    <text evidence="6">Lacks conserved residue(s) required for the propagation of feature annotation.</text>
</comment>
<dbReference type="FunCoup" id="A0A0F7IEV0">
    <property type="interactions" value="116"/>
</dbReference>
<keyword evidence="6" id="KW-0460">Magnesium</keyword>
<feature type="binding site" evidence="6">
    <location>
        <position position="216"/>
    </location>
    <ligand>
        <name>Mg(2+)</name>
        <dbReference type="ChEBI" id="CHEBI:18420"/>
        <label>1</label>
    </ligand>
</feature>
<feature type="binding site" evidence="6">
    <location>
        <begin position="75"/>
        <end position="76"/>
    </location>
    <ligand>
        <name>5-phospho-alpha-D-ribose 1-diphosphate</name>
        <dbReference type="ChEBI" id="CHEBI:58017"/>
    </ligand>
</feature>
<protein>
    <recommendedName>
        <fullName evidence="6">Anthranilate phosphoribosyltransferase</fullName>
        <ecNumber evidence="6">2.4.2.18</ecNumber>
    </recommendedName>
</protein>
<feature type="binding site" evidence="6">
    <location>
        <position position="216"/>
    </location>
    <ligand>
        <name>Mg(2+)</name>
        <dbReference type="ChEBI" id="CHEBI:18420"/>
        <label>2</label>
    </ligand>
</feature>
<dbReference type="GO" id="GO:0000287">
    <property type="term" value="F:magnesium ion binding"/>
    <property type="evidence" value="ECO:0007669"/>
    <property type="project" value="UniProtKB-UniRule"/>
</dbReference>
<feature type="binding site" evidence="6">
    <location>
        <position position="80"/>
    </location>
    <ligand>
        <name>5-phospho-alpha-D-ribose 1-diphosphate</name>
        <dbReference type="ChEBI" id="CHEBI:58017"/>
    </ligand>
</feature>
<dbReference type="EMBL" id="CP011267">
    <property type="protein sequence ID" value="AKG90937.1"/>
    <property type="molecule type" value="Genomic_DNA"/>
</dbReference>
<dbReference type="PANTHER" id="PTHR43285">
    <property type="entry name" value="ANTHRANILATE PHOSPHORIBOSYLTRANSFERASE"/>
    <property type="match status" value="1"/>
</dbReference>
<comment type="function">
    <text evidence="6">Catalyzes the transfer of the phosphoribosyl group of 5-phosphorylribose-1-pyrophosphate (PRPP) to anthranilate to yield N-(5'-phosphoribosyl)-anthranilate (PRA).</text>
</comment>
<keyword evidence="6" id="KW-0479">Metal-binding</keyword>
<evidence type="ECO:0000259" key="8">
    <source>
        <dbReference type="Pfam" id="PF02885"/>
    </source>
</evidence>
<dbReference type="RefSeq" id="WP_048096203.1">
    <property type="nucleotide sequence ID" value="NZ_CP011267.1"/>
</dbReference>
<evidence type="ECO:0000256" key="4">
    <source>
        <dbReference type="ARBA" id="ARBA00022822"/>
    </source>
</evidence>
<dbReference type="InterPro" id="IPR036320">
    <property type="entry name" value="Glycosyl_Trfase_fam3_N_dom_sf"/>
</dbReference>
<name>A0A0F7IEV0_9EURY</name>
<sequence>MLEHVLSSERMTFDEAYRAFSSLFDENPYRIAGFLSALEVRGYGAEEIAGFARAMVDQAVRLNLGEVMDVVGTGGDGMATINVSTATAIILSLFTRVAKHGNRSVTSKSGSADFLERAGVRIVLDPGEVRRMIEKTNFTFLFAPLYHPSLSRVMPVRKSLGIRTVFNILGPLANPARPRRILLGVSDERIAEKIAVALSMLGVERAAVVHGYPIDEVNPSGKTLVWEIDGDRMESYTITPEYFGVKRCKLVPCLSAEESVERVKAVFSGKGLEEDRKFILLNSALALYLCGYDFTEARELAESTLDGSALKKLEEIACVSGSSIQ</sequence>
<evidence type="ECO:0000256" key="3">
    <source>
        <dbReference type="ARBA" id="ARBA00022679"/>
    </source>
</evidence>
<comment type="pathway">
    <text evidence="6">Amino-acid biosynthesis; L-tryptophan biosynthesis; L-tryptophan from chorismate: step 2/5.</text>
</comment>
<comment type="catalytic activity">
    <reaction evidence="6">
        <text>N-(5-phospho-beta-D-ribosyl)anthranilate + diphosphate = 5-phospho-alpha-D-ribose 1-diphosphate + anthranilate</text>
        <dbReference type="Rhea" id="RHEA:11768"/>
        <dbReference type="ChEBI" id="CHEBI:16567"/>
        <dbReference type="ChEBI" id="CHEBI:18277"/>
        <dbReference type="ChEBI" id="CHEBI:33019"/>
        <dbReference type="ChEBI" id="CHEBI:58017"/>
        <dbReference type="EC" id="2.4.2.18"/>
    </reaction>
</comment>
<gene>
    <name evidence="6" type="primary">trpD</name>
    <name evidence="9" type="ORF">GAH_01784</name>
</gene>
<evidence type="ECO:0000313" key="9">
    <source>
        <dbReference type="EMBL" id="AKG90937.1"/>
    </source>
</evidence>
<keyword evidence="4 6" id="KW-0822">Tryptophan biosynthesis</keyword>
<keyword evidence="2 6" id="KW-0328">Glycosyltransferase</keyword>
<dbReference type="AlphaFoldDB" id="A0A0F7IEV0"/>
<evidence type="ECO:0000256" key="6">
    <source>
        <dbReference type="HAMAP-Rule" id="MF_00211"/>
    </source>
</evidence>
<dbReference type="Pfam" id="PF02885">
    <property type="entry name" value="Glycos_trans_3N"/>
    <property type="match status" value="1"/>
</dbReference>
<dbReference type="Gene3D" id="1.20.970.10">
    <property type="entry name" value="Transferase, Pyrimidine Nucleoside Phosphorylase, Chain C"/>
    <property type="match status" value="1"/>
</dbReference>
<feature type="binding site" evidence="6">
    <location>
        <position position="111"/>
    </location>
    <ligand>
        <name>5-phospho-alpha-D-ribose 1-diphosphate</name>
        <dbReference type="ChEBI" id="CHEBI:58017"/>
    </ligand>
</feature>
<dbReference type="FunFam" id="3.40.1030.10:FF:000010">
    <property type="entry name" value="Anthranilate phosphoribosyltransferase"/>
    <property type="match status" value="1"/>
</dbReference>
<dbReference type="GO" id="GO:0005829">
    <property type="term" value="C:cytosol"/>
    <property type="evidence" value="ECO:0007669"/>
    <property type="project" value="TreeGrafter"/>
</dbReference>
<feature type="binding site" evidence="6">
    <location>
        <begin position="99"/>
        <end position="107"/>
    </location>
    <ligand>
        <name>5-phospho-alpha-D-ribose 1-diphosphate</name>
        <dbReference type="ChEBI" id="CHEBI:58017"/>
    </ligand>
</feature>
<evidence type="ECO:0000259" key="7">
    <source>
        <dbReference type="Pfam" id="PF00591"/>
    </source>
</evidence>
<dbReference type="STRING" id="113653.GAH_01784"/>
<evidence type="ECO:0000256" key="1">
    <source>
        <dbReference type="ARBA" id="ARBA00022605"/>
    </source>
</evidence>
<dbReference type="GO" id="GO:0004048">
    <property type="term" value="F:anthranilate phosphoribosyltransferase activity"/>
    <property type="evidence" value="ECO:0007669"/>
    <property type="project" value="UniProtKB-UniRule"/>
</dbReference>
<dbReference type="GeneID" id="24804351"/>
<reference evidence="9 10" key="1">
    <citation type="submission" date="2015-04" db="EMBL/GenBank/DDBJ databases">
        <title>The complete genome sequence of the hyperthermophilic, obligate iron-reducing archaeon Geoglobus ahangari strain 234T.</title>
        <authorList>
            <person name="Manzella M.P."/>
            <person name="Holmes D.E."/>
            <person name="Rocheleau J.M."/>
            <person name="Chung A."/>
            <person name="Reguera G."/>
            <person name="Kashefi K."/>
        </authorList>
    </citation>
    <scope>NUCLEOTIDE SEQUENCE [LARGE SCALE GENOMIC DNA]</scope>
    <source>
        <strain evidence="9 10">234</strain>
    </source>
</reference>
<dbReference type="NCBIfam" id="TIGR01245">
    <property type="entry name" value="trpD"/>
    <property type="match status" value="1"/>
</dbReference>
<keyword evidence="10" id="KW-1185">Reference proteome</keyword>
<dbReference type="OrthoDB" id="8214at2157"/>
<organism evidence="9 10">
    <name type="scientific">Geoglobus ahangari</name>
    <dbReference type="NCBI Taxonomy" id="113653"/>
    <lineage>
        <taxon>Archaea</taxon>
        <taxon>Methanobacteriati</taxon>
        <taxon>Methanobacteriota</taxon>
        <taxon>Archaeoglobi</taxon>
        <taxon>Archaeoglobales</taxon>
        <taxon>Archaeoglobaceae</taxon>
        <taxon>Geoglobus</taxon>
    </lineage>
</organism>
<feature type="binding site" evidence="6">
    <location>
        <begin position="82"/>
        <end position="85"/>
    </location>
    <ligand>
        <name>5-phospho-alpha-D-ribose 1-diphosphate</name>
        <dbReference type="ChEBI" id="CHEBI:58017"/>
    </ligand>
</feature>
<dbReference type="PATRIC" id="fig|113653.22.peg.1754"/>
<dbReference type="UniPathway" id="UPA00035">
    <property type="reaction ID" value="UER00041"/>
</dbReference>
<dbReference type="InterPro" id="IPR000312">
    <property type="entry name" value="Glycosyl_Trfase_fam3"/>
</dbReference>
<dbReference type="HAMAP" id="MF_00211">
    <property type="entry name" value="TrpD"/>
    <property type="match status" value="1"/>
</dbReference>
<keyword evidence="3 6" id="KW-0808">Transferase</keyword>
<dbReference type="HOGENOM" id="CLU_034315_2_1_2"/>
<evidence type="ECO:0000256" key="2">
    <source>
        <dbReference type="ARBA" id="ARBA00022676"/>
    </source>
</evidence>
<dbReference type="Gene3D" id="3.40.1030.10">
    <property type="entry name" value="Nucleoside phosphorylase/phosphoribosyltransferase catalytic domain"/>
    <property type="match status" value="1"/>
</dbReference>
<dbReference type="InterPro" id="IPR005940">
    <property type="entry name" value="Anthranilate_Pribosyl_Tfrase"/>
</dbReference>
<dbReference type="InParanoid" id="A0A0F7IEV0"/>
<dbReference type="PANTHER" id="PTHR43285:SF2">
    <property type="entry name" value="ANTHRANILATE PHOSPHORIBOSYLTRANSFERASE"/>
    <property type="match status" value="1"/>
</dbReference>
<feature type="domain" description="Glycosyl transferase family 3" evidence="7">
    <location>
        <begin position="66"/>
        <end position="307"/>
    </location>
</feature>
<comment type="cofactor">
    <cofactor evidence="6">
        <name>Mg(2+)</name>
        <dbReference type="ChEBI" id="CHEBI:18420"/>
    </cofactor>
    <text evidence="6">Binds 2 magnesium ions per monomer.</text>
</comment>
<dbReference type="InterPro" id="IPR035902">
    <property type="entry name" value="Nuc_phospho_transferase"/>
</dbReference>
<evidence type="ECO:0000256" key="5">
    <source>
        <dbReference type="ARBA" id="ARBA00023141"/>
    </source>
</evidence>
<feature type="domain" description="Glycosyl transferase family 3 N-terminal" evidence="8">
    <location>
        <begin position="2"/>
        <end position="59"/>
    </location>
</feature>
<keyword evidence="5 6" id="KW-0057">Aromatic amino acid biosynthesis</keyword>
<dbReference type="KEGG" id="gah:GAH_01784"/>
<accession>A0A0F7IEV0</accession>
<dbReference type="SUPFAM" id="SSF52418">
    <property type="entry name" value="Nucleoside phosphorylase/phosphoribosyltransferase catalytic domain"/>
    <property type="match status" value="1"/>
</dbReference>
<dbReference type="GO" id="GO:0000162">
    <property type="term" value="P:L-tryptophan biosynthetic process"/>
    <property type="evidence" value="ECO:0007669"/>
    <property type="project" value="UniProtKB-UniRule"/>
</dbReference>
<keyword evidence="1 6" id="KW-0028">Amino-acid biosynthesis</keyword>
<dbReference type="Proteomes" id="UP000034723">
    <property type="component" value="Chromosome"/>
</dbReference>
<feature type="binding site" evidence="6">
    <location>
        <position position="84"/>
    </location>
    <ligand>
        <name>Mg(2+)</name>
        <dbReference type="ChEBI" id="CHEBI:18420"/>
        <label>1</label>
    </ligand>
</feature>
<evidence type="ECO:0000313" key="10">
    <source>
        <dbReference type="Proteomes" id="UP000034723"/>
    </source>
</evidence>
<dbReference type="SUPFAM" id="SSF47648">
    <property type="entry name" value="Nucleoside phosphorylase/phosphoribosyltransferase N-terminal domain"/>
    <property type="match status" value="1"/>
</dbReference>
<comment type="subunit">
    <text evidence="6">Homodimer.</text>
</comment>
<feature type="binding site" evidence="6">
    <location>
        <position position="102"/>
    </location>
    <ligand>
        <name>anthranilate</name>
        <dbReference type="ChEBI" id="CHEBI:16567"/>
        <label>1</label>
    </ligand>
</feature>
<feature type="binding site" evidence="6">
    <location>
        <position position="215"/>
    </location>
    <ligand>
        <name>Mg(2+)</name>
        <dbReference type="ChEBI" id="CHEBI:18420"/>
        <label>2</label>
    </ligand>
</feature>
<dbReference type="EC" id="2.4.2.18" evidence="6"/>
<feature type="binding site" evidence="6">
    <location>
        <position position="157"/>
    </location>
    <ligand>
        <name>anthranilate</name>
        <dbReference type="ChEBI" id="CHEBI:16567"/>
        <label>2</label>
    </ligand>
</feature>
<dbReference type="Pfam" id="PF00591">
    <property type="entry name" value="Glycos_transf_3"/>
    <property type="match status" value="1"/>
</dbReference>
<dbReference type="InterPro" id="IPR017459">
    <property type="entry name" value="Glycosyl_Trfase_fam3_N_dom"/>
</dbReference>
<proteinExistence type="inferred from homology"/>